<accession>A0A9P4R462</accession>
<dbReference type="Proteomes" id="UP000799444">
    <property type="component" value="Unassembled WGS sequence"/>
</dbReference>
<evidence type="ECO:0000313" key="2">
    <source>
        <dbReference type="EMBL" id="KAF2736477.1"/>
    </source>
</evidence>
<keyword evidence="3" id="KW-1185">Reference proteome</keyword>
<dbReference type="InterPro" id="IPR029498">
    <property type="entry name" value="HeLo_dom"/>
</dbReference>
<name>A0A9P4R462_9PLEO</name>
<feature type="domain" description="Prion-inhibition and propagation HeLo" evidence="1">
    <location>
        <begin position="4"/>
        <end position="111"/>
    </location>
</feature>
<dbReference type="EMBL" id="ML996125">
    <property type="protein sequence ID" value="KAF2736477.1"/>
    <property type="molecule type" value="Genomic_DNA"/>
</dbReference>
<gene>
    <name evidence="2" type="ORF">EJ04DRAFT_597274</name>
</gene>
<evidence type="ECO:0000259" key="1">
    <source>
        <dbReference type="Pfam" id="PF14479"/>
    </source>
</evidence>
<dbReference type="Gene3D" id="1.20.120.1020">
    <property type="entry name" value="Prion-inhibition and propagation, HeLo domain"/>
    <property type="match status" value="1"/>
</dbReference>
<dbReference type="Pfam" id="PF14479">
    <property type="entry name" value="HeLo"/>
    <property type="match status" value="1"/>
</dbReference>
<proteinExistence type="predicted"/>
<dbReference type="AlphaFoldDB" id="A0A9P4R462"/>
<comment type="caution">
    <text evidence="2">The sequence shown here is derived from an EMBL/GenBank/DDBJ whole genome shotgun (WGS) entry which is preliminary data.</text>
</comment>
<dbReference type="InterPro" id="IPR038305">
    <property type="entry name" value="HeLo_sf"/>
</dbReference>
<protein>
    <recommendedName>
        <fullName evidence="1">Prion-inhibition and propagation HeLo domain-containing protein</fullName>
    </recommendedName>
</protein>
<dbReference type="OrthoDB" id="20872at2759"/>
<reference evidence="2" key="1">
    <citation type="journal article" date="2020" name="Stud. Mycol.">
        <title>101 Dothideomycetes genomes: a test case for predicting lifestyles and emergence of pathogens.</title>
        <authorList>
            <person name="Haridas S."/>
            <person name="Albert R."/>
            <person name="Binder M."/>
            <person name="Bloem J."/>
            <person name="Labutti K."/>
            <person name="Salamov A."/>
            <person name="Andreopoulos B."/>
            <person name="Baker S."/>
            <person name="Barry K."/>
            <person name="Bills G."/>
            <person name="Bluhm B."/>
            <person name="Cannon C."/>
            <person name="Castanera R."/>
            <person name="Culley D."/>
            <person name="Daum C."/>
            <person name="Ezra D."/>
            <person name="Gonzalez J."/>
            <person name="Henrissat B."/>
            <person name="Kuo A."/>
            <person name="Liang C."/>
            <person name="Lipzen A."/>
            <person name="Lutzoni F."/>
            <person name="Magnuson J."/>
            <person name="Mondo S."/>
            <person name="Nolan M."/>
            <person name="Ohm R."/>
            <person name="Pangilinan J."/>
            <person name="Park H.-J."/>
            <person name="Ramirez L."/>
            <person name="Alfaro M."/>
            <person name="Sun H."/>
            <person name="Tritt A."/>
            <person name="Yoshinaga Y."/>
            <person name="Zwiers L.-H."/>
            <person name="Turgeon B."/>
            <person name="Goodwin S."/>
            <person name="Spatafora J."/>
            <person name="Crous P."/>
            <person name="Grigoriev I."/>
        </authorList>
    </citation>
    <scope>NUCLEOTIDE SEQUENCE</scope>
    <source>
        <strain evidence="2">CBS 125425</strain>
    </source>
</reference>
<evidence type="ECO:0000313" key="3">
    <source>
        <dbReference type="Proteomes" id="UP000799444"/>
    </source>
</evidence>
<sequence>MAEVVGTIAVFKACIHAFDLFQTAQSANLDMMRLLVCLNIERCRLYTRGGAMGFTNARRPGARYDLDKALFEKSVKDILDAMRHLFQDTEKLQTRYGCKEVKESPIRRMATDWNAIDHLAASFSRFYVPEAINSNEKAQ</sequence>
<organism evidence="2 3">
    <name type="scientific">Polyplosphaeria fusca</name>
    <dbReference type="NCBI Taxonomy" id="682080"/>
    <lineage>
        <taxon>Eukaryota</taxon>
        <taxon>Fungi</taxon>
        <taxon>Dikarya</taxon>
        <taxon>Ascomycota</taxon>
        <taxon>Pezizomycotina</taxon>
        <taxon>Dothideomycetes</taxon>
        <taxon>Pleosporomycetidae</taxon>
        <taxon>Pleosporales</taxon>
        <taxon>Tetraplosphaeriaceae</taxon>
        <taxon>Polyplosphaeria</taxon>
    </lineage>
</organism>